<keyword evidence="9 15" id="KW-0812">Transmembrane</keyword>
<evidence type="ECO:0000313" key="18">
    <source>
        <dbReference type="EMBL" id="GMM54525.1"/>
    </source>
</evidence>
<comment type="pathway">
    <text evidence="3 15">Protein modification; protein glycosylation.</text>
</comment>
<name>A0AAV5RSU4_MAUHU</name>
<dbReference type="GO" id="GO:0102704">
    <property type="term" value="F:GDP-Man:Man(2)GlcNAc(2)-PP-Dol alpha-1,6-mannosyltransferase activity"/>
    <property type="evidence" value="ECO:0007669"/>
    <property type="project" value="UniProtKB-UniRule"/>
</dbReference>
<dbReference type="AlphaFoldDB" id="A0AAV5RSU4"/>
<feature type="domain" description="Glycosyltransferase subfamily 4-like N-terminal" evidence="17">
    <location>
        <begin position="21"/>
        <end position="200"/>
    </location>
</feature>
<evidence type="ECO:0000313" key="19">
    <source>
        <dbReference type="Proteomes" id="UP001377567"/>
    </source>
</evidence>
<evidence type="ECO:0000256" key="14">
    <source>
        <dbReference type="ARBA" id="ARBA00045104"/>
    </source>
</evidence>
<proteinExistence type="inferred from homology"/>
<evidence type="ECO:0000256" key="8">
    <source>
        <dbReference type="ARBA" id="ARBA00022679"/>
    </source>
</evidence>
<evidence type="ECO:0000259" key="16">
    <source>
        <dbReference type="Pfam" id="PF00534"/>
    </source>
</evidence>
<feature type="transmembrane region" description="Helical" evidence="15">
    <location>
        <begin position="453"/>
        <end position="481"/>
    </location>
</feature>
<keyword evidence="7 15" id="KW-0328">Glycosyltransferase</keyword>
<dbReference type="SUPFAM" id="SSF53756">
    <property type="entry name" value="UDP-Glycosyltransferase/glycogen phosphorylase"/>
    <property type="match status" value="1"/>
</dbReference>
<evidence type="ECO:0000256" key="13">
    <source>
        <dbReference type="ARBA" id="ARBA00045103"/>
    </source>
</evidence>
<dbReference type="GO" id="GO:0004378">
    <property type="term" value="F:GDP-Man:Man(1)GlcNAc(2)-PP-Dol alpha-1,3-mannosyltransferase activity"/>
    <property type="evidence" value="ECO:0007669"/>
    <property type="project" value="UniProtKB-UniRule"/>
</dbReference>
<comment type="subcellular location">
    <subcellularLocation>
        <location evidence="2 15">Endoplasmic reticulum membrane</location>
    </subcellularLocation>
</comment>
<evidence type="ECO:0000256" key="4">
    <source>
        <dbReference type="ARBA" id="ARBA00011969"/>
    </source>
</evidence>
<dbReference type="Pfam" id="PF00534">
    <property type="entry name" value="Glycos_transf_1"/>
    <property type="match status" value="1"/>
</dbReference>
<dbReference type="CDD" id="cd03805">
    <property type="entry name" value="GT4_ALG2-like"/>
    <property type="match status" value="1"/>
</dbReference>
<keyword evidence="8 15" id="KW-0808">Transferase</keyword>
<dbReference type="Pfam" id="PF13439">
    <property type="entry name" value="Glyco_transf_4"/>
    <property type="match status" value="1"/>
</dbReference>
<reference evidence="18 19" key="1">
    <citation type="journal article" date="2023" name="Elife">
        <title>Identification of key yeast species and microbe-microbe interactions impacting larval growth of Drosophila in the wild.</title>
        <authorList>
            <person name="Mure A."/>
            <person name="Sugiura Y."/>
            <person name="Maeda R."/>
            <person name="Honda K."/>
            <person name="Sakurai N."/>
            <person name="Takahashi Y."/>
            <person name="Watada M."/>
            <person name="Katoh T."/>
            <person name="Gotoh A."/>
            <person name="Gotoh Y."/>
            <person name="Taniguchi I."/>
            <person name="Nakamura K."/>
            <person name="Hayashi T."/>
            <person name="Katayama T."/>
            <person name="Uemura T."/>
            <person name="Hattori Y."/>
        </authorList>
    </citation>
    <scope>NUCLEOTIDE SEQUENCE [LARGE SCALE GENOMIC DNA]</scope>
    <source>
        <strain evidence="18 19">KH-74</strain>
    </source>
</reference>
<dbReference type="GO" id="GO:0005789">
    <property type="term" value="C:endoplasmic reticulum membrane"/>
    <property type="evidence" value="ECO:0007669"/>
    <property type="project" value="UniProtKB-SubCell"/>
</dbReference>
<gene>
    <name evidence="18" type="ORF">DAKH74_011410</name>
</gene>
<keyword evidence="12 15" id="KW-0472">Membrane</keyword>
<dbReference type="PANTHER" id="PTHR45918">
    <property type="entry name" value="ALPHA-1,3/1,6-MANNOSYLTRANSFERASE ALG2"/>
    <property type="match status" value="1"/>
</dbReference>
<evidence type="ECO:0000256" key="12">
    <source>
        <dbReference type="ARBA" id="ARBA00023136"/>
    </source>
</evidence>
<evidence type="ECO:0000259" key="17">
    <source>
        <dbReference type="Pfam" id="PF13439"/>
    </source>
</evidence>
<dbReference type="PANTHER" id="PTHR45918:SF1">
    <property type="entry name" value="ALPHA-1,3_1,6-MANNOSYLTRANSFERASE ALG2"/>
    <property type="match status" value="1"/>
</dbReference>
<dbReference type="EC" id="2.4.1.257" evidence="4 15"/>
<dbReference type="Gene3D" id="3.40.50.2000">
    <property type="entry name" value="Glycogen Phosphorylase B"/>
    <property type="match status" value="2"/>
</dbReference>
<accession>A0AAV5RSU4</accession>
<evidence type="ECO:0000256" key="2">
    <source>
        <dbReference type="ARBA" id="ARBA00004586"/>
    </source>
</evidence>
<dbReference type="InterPro" id="IPR028098">
    <property type="entry name" value="Glyco_trans_4-like_N"/>
</dbReference>
<organism evidence="18 19">
    <name type="scientific">Maudiozyma humilis</name>
    <name type="common">Sour dough yeast</name>
    <name type="synonym">Kazachstania humilis</name>
    <dbReference type="NCBI Taxonomy" id="51915"/>
    <lineage>
        <taxon>Eukaryota</taxon>
        <taxon>Fungi</taxon>
        <taxon>Dikarya</taxon>
        <taxon>Ascomycota</taxon>
        <taxon>Saccharomycotina</taxon>
        <taxon>Saccharomycetes</taxon>
        <taxon>Saccharomycetales</taxon>
        <taxon>Saccharomycetaceae</taxon>
        <taxon>Maudiozyma</taxon>
    </lineage>
</organism>
<evidence type="ECO:0000256" key="5">
    <source>
        <dbReference type="ARBA" id="ARBA00012649"/>
    </source>
</evidence>
<evidence type="ECO:0000256" key="15">
    <source>
        <dbReference type="RuleBase" id="RU367136"/>
    </source>
</evidence>
<comment type="catalytic activity">
    <reaction evidence="14 15">
        <text>an alpha-D-Man-(1-&gt;3)-beta-D-Man-(1-&gt;4)-beta-D-GlcNAc-(1-&gt;4)-alpha-D-GlcNAc-diphospho-di-trans,poly-cis-dolichol + GDP-alpha-D-mannose = an alpha-D-Man-(1-&gt;3)-[alpha-D-Man-(1-&gt;6)]-beta-D-Man-(1-&gt;4)-beta-D-GlcNAc-(1-&gt;4)-alpha-D-GlcNAc-diphospho-di-trans,poly-cis-dolichol + GDP + H(+)</text>
        <dbReference type="Rhea" id="RHEA:29519"/>
        <dbReference type="Rhea" id="RHEA-COMP:19513"/>
        <dbReference type="Rhea" id="RHEA-COMP:19515"/>
        <dbReference type="ChEBI" id="CHEBI:15378"/>
        <dbReference type="ChEBI" id="CHEBI:57527"/>
        <dbReference type="ChEBI" id="CHEBI:58189"/>
        <dbReference type="ChEBI" id="CHEBI:132510"/>
        <dbReference type="ChEBI" id="CHEBI:132511"/>
        <dbReference type="EC" id="2.4.1.257"/>
    </reaction>
    <physiologicalReaction direction="left-to-right" evidence="14 15">
        <dbReference type="Rhea" id="RHEA:29520"/>
    </physiologicalReaction>
</comment>
<comment type="catalytic activity">
    <reaction evidence="13 15">
        <text>a beta-D-Man-(1-&gt;4)-beta-D-GlcNAc-(1-&gt;4)-alpha-D-GlcNAc-diphospho-di-trans,poly-cis-dolichol + GDP-alpha-D-mannose = an alpha-D-Man-(1-&gt;3)-beta-D-Man-(1-&gt;4)-beta-D-GlcNAc-(1-&gt;4)-alpha-D-GlcNAc-diphospho-di-trans,poly-cis-dolichol + GDP + H(+)</text>
        <dbReference type="Rhea" id="RHEA:29515"/>
        <dbReference type="Rhea" id="RHEA-COMP:19511"/>
        <dbReference type="Rhea" id="RHEA-COMP:19513"/>
        <dbReference type="ChEBI" id="CHEBI:15378"/>
        <dbReference type="ChEBI" id="CHEBI:57527"/>
        <dbReference type="ChEBI" id="CHEBI:58189"/>
        <dbReference type="ChEBI" id="CHEBI:58472"/>
        <dbReference type="ChEBI" id="CHEBI:132510"/>
        <dbReference type="EC" id="2.4.1.132"/>
    </reaction>
    <physiologicalReaction direction="left-to-right" evidence="13 15">
        <dbReference type="Rhea" id="RHEA:29516"/>
    </physiologicalReaction>
</comment>
<evidence type="ECO:0000256" key="10">
    <source>
        <dbReference type="ARBA" id="ARBA00022824"/>
    </source>
</evidence>
<dbReference type="Proteomes" id="UP001377567">
    <property type="component" value="Unassembled WGS sequence"/>
</dbReference>
<sequence>MSTEKSNRPIRAAFIHPDLGIGGAERLVVDAALGLQEQGYEVKFFTSHCDKTHCFEEIADGTLKVEVFGDELPTNIGNKFFIVFANLRQLYLVWQLYRTKQLDHYDIYIVDQLSTCLPILHIISRAKLLFYCHFPDMFLSQRTSFVKQMYRIPFDLFEQFSLSCADKLVVNSKFTRSMYHKAFKLLGSEPEVVYPCVDLAFTPIDDVDRKLYDLMIGNDDKYFLSINRYEGKKNIKLALRSFALSRESSNEHSKLVIAGGYDSVVLENVNYLKELEEEAKALKIPYTTIHYADFAKNKDFATIDALDKKIIFLTSISTSLKELLLSNMEMLLYTPTNEHFGIVPLEAMKHGKPVLATNTGGPLETVVSYIPRKNEDETTGWLRAPIPGSWSNVINDFASCSEIDFKANGEKRLKKYYTRDVMTSEFERHIDSIVWKPKTKHYWENIVFALFRLIIHGIIVTVMPGASLPFAFLAGLSLLYFHDGMGTLYWGFIFFLTSDLFASLFSEEKMQSTI</sequence>
<dbReference type="EC" id="2.4.1.132" evidence="5 15"/>
<evidence type="ECO:0000256" key="11">
    <source>
        <dbReference type="ARBA" id="ARBA00022989"/>
    </source>
</evidence>
<evidence type="ECO:0000256" key="1">
    <source>
        <dbReference type="ARBA" id="ARBA00003142"/>
    </source>
</evidence>
<comment type="caution">
    <text evidence="18">The sequence shown here is derived from an EMBL/GenBank/DDBJ whole genome shotgun (WGS) entry which is preliminary data.</text>
</comment>
<evidence type="ECO:0000256" key="9">
    <source>
        <dbReference type="ARBA" id="ARBA00022692"/>
    </source>
</evidence>
<feature type="domain" description="Glycosyl transferase family 1" evidence="16">
    <location>
        <begin position="217"/>
        <end position="383"/>
    </location>
</feature>
<keyword evidence="10 15" id="KW-0256">Endoplasmic reticulum</keyword>
<comment type="function">
    <text evidence="1 15">Mannosylates Man(2)GlcNAc(2)-dolichol diphosphate and Man(1)GlcNAc(2)-dolichol diphosphate to form Man(3)GlcNAc(2)-dolichol diphosphate.</text>
</comment>
<dbReference type="EMBL" id="BTGD01000003">
    <property type="protein sequence ID" value="GMM54525.1"/>
    <property type="molecule type" value="Genomic_DNA"/>
</dbReference>
<dbReference type="InterPro" id="IPR001296">
    <property type="entry name" value="Glyco_trans_1"/>
</dbReference>
<dbReference type="InterPro" id="IPR027054">
    <property type="entry name" value="ALG2"/>
</dbReference>
<keyword evidence="19" id="KW-1185">Reference proteome</keyword>
<evidence type="ECO:0000256" key="3">
    <source>
        <dbReference type="ARBA" id="ARBA00004922"/>
    </source>
</evidence>
<protein>
    <recommendedName>
        <fullName evidence="6 15">Alpha-1,3/1,6-mannosyltransferase ALG2</fullName>
        <ecNumber evidence="5 15">2.4.1.132</ecNumber>
        <ecNumber evidence="4 15">2.4.1.257</ecNumber>
    </recommendedName>
    <alternativeName>
        <fullName evidence="15">GDP-Man:Man(1)GlcNAc(2)-PP-Dol alpha-1,3-mannosyltransferase</fullName>
    </alternativeName>
</protein>
<evidence type="ECO:0000256" key="7">
    <source>
        <dbReference type="ARBA" id="ARBA00022676"/>
    </source>
</evidence>
<evidence type="ECO:0000256" key="6">
    <source>
        <dbReference type="ARBA" id="ARBA00019218"/>
    </source>
</evidence>
<feature type="transmembrane region" description="Helical" evidence="15">
    <location>
        <begin position="487"/>
        <end position="505"/>
    </location>
</feature>
<comment type="similarity">
    <text evidence="15">Belongs to the glycosyltransferase group 1 family.</text>
</comment>
<keyword evidence="11 15" id="KW-1133">Transmembrane helix</keyword>